<gene>
    <name evidence="1" type="ORF">ERS140147_01089</name>
</gene>
<protein>
    <submittedName>
        <fullName evidence="1">Uncharacterized protein</fullName>
    </submittedName>
</protein>
<organism evidence="1 2">
    <name type="scientific">Staphylococcus schweitzeri</name>
    <dbReference type="NCBI Taxonomy" id="1654388"/>
    <lineage>
        <taxon>Bacteria</taxon>
        <taxon>Bacillati</taxon>
        <taxon>Bacillota</taxon>
        <taxon>Bacilli</taxon>
        <taxon>Bacillales</taxon>
        <taxon>Staphylococcaceae</taxon>
        <taxon>Staphylococcus</taxon>
    </lineage>
</organism>
<name>A0A077UHT3_9STAP</name>
<reference evidence="1 2" key="1">
    <citation type="submission" date="2014-05" db="EMBL/GenBank/DDBJ databases">
        <authorList>
            <person name="Aslett A.Martin."/>
            <person name="De Silva Nishadi"/>
        </authorList>
    </citation>
    <scope>NUCLEOTIDE SEQUENCE [LARGE SCALE GENOMIC DNA]</scope>
</reference>
<evidence type="ECO:0000313" key="2">
    <source>
        <dbReference type="Proteomes" id="UP000044616"/>
    </source>
</evidence>
<dbReference type="Proteomes" id="UP000044616">
    <property type="component" value="Unassembled WGS sequence"/>
</dbReference>
<dbReference type="AlphaFoldDB" id="A0A077UHT3"/>
<proteinExistence type="predicted"/>
<evidence type="ECO:0000313" key="1">
    <source>
        <dbReference type="EMBL" id="CDR27971.1"/>
    </source>
</evidence>
<dbReference type="EMBL" id="CCEH01000007">
    <property type="protein sequence ID" value="CDR27971.1"/>
    <property type="molecule type" value="Genomic_DNA"/>
</dbReference>
<sequence>MKDSENLVFFGFQMFFEYYQMAYIYEALIKNGIVN</sequence>
<accession>A0A077UHT3</accession>
<dbReference type="RefSeq" id="WP_047530233.1">
    <property type="nucleotide sequence ID" value="NZ_CCEH01000007.1"/>
</dbReference>